<protein>
    <recommendedName>
        <fullName evidence="4">Transposase MuDR plant domain-containing protein</fullName>
    </recommendedName>
</protein>
<evidence type="ECO:0000256" key="1">
    <source>
        <dbReference type="SAM" id="MobiDB-lite"/>
    </source>
</evidence>
<reference evidence="2" key="1">
    <citation type="submission" date="2023-05" db="EMBL/GenBank/DDBJ databases">
        <authorList>
            <person name="Huff M."/>
        </authorList>
    </citation>
    <scope>NUCLEOTIDE SEQUENCE</scope>
</reference>
<proteinExistence type="predicted"/>
<accession>A0AAD1YKQ6</accession>
<organism evidence="2 3">
    <name type="scientific">Fraxinus pennsylvanica</name>
    <dbReference type="NCBI Taxonomy" id="56036"/>
    <lineage>
        <taxon>Eukaryota</taxon>
        <taxon>Viridiplantae</taxon>
        <taxon>Streptophyta</taxon>
        <taxon>Embryophyta</taxon>
        <taxon>Tracheophyta</taxon>
        <taxon>Spermatophyta</taxon>
        <taxon>Magnoliopsida</taxon>
        <taxon>eudicotyledons</taxon>
        <taxon>Gunneridae</taxon>
        <taxon>Pentapetalae</taxon>
        <taxon>asterids</taxon>
        <taxon>lamiids</taxon>
        <taxon>Lamiales</taxon>
        <taxon>Oleaceae</taxon>
        <taxon>Oleeae</taxon>
        <taxon>Fraxinus</taxon>
    </lineage>
</organism>
<dbReference type="EMBL" id="OU503036">
    <property type="protein sequence ID" value="CAI9753121.1"/>
    <property type="molecule type" value="Genomic_DNA"/>
</dbReference>
<dbReference type="Proteomes" id="UP000834106">
    <property type="component" value="Chromosome 1"/>
</dbReference>
<keyword evidence="3" id="KW-1185">Reference proteome</keyword>
<sequence length="285" mass="32314">MGRDTNCPNRSFVVTDVHQNVQHEELNHNHSVSNNNAPETPNFDIGIGPSDENLDNPLHGTEAANIDDVDGQVSSHSRTSDRYEWITRVNSSDLVERQIFFSKKELYWRIRVLALQDKFQFKVSRSSMKILTVVCADDNCMWMLRALTVKKSAVSMIRKFNNVHTCVIDFRCNARRHATSSVIAKHILTTLDDLYRSYNPTNVSSVSKLVITMHLGGKVAVLHLLHGAPKDSFQKLSSMIVLILHVSLVLKSVTAKHVGGSWLLYICSMVHQRIVFKNYLHTVTF</sequence>
<name>A0AAD1YKQ6_9LAMI</name>
<feature type="compositionally biased region" description="Polar residues" evidence="1">
    <location>
        <begin position="29"/>
        <end position="39"/>
    </location>
</feature>
<gene>
    <name evidence="2" type="ORF">FPE_LOCUS552</name>
</gene>
<feature type="region of interest" description="Disordered" evidence="1">
    <location>
        <begin position="29"/>
        <end position="51"/>
    </location>
</feature>
<evidence type="ECO:0000313" key="2">
    <source>
        <dbReference type="EMBL" id="CAI9753121.1"/>
    </source>
</evidence>
<dbReference type="AlphaFoldDB" id="A0AAD1YKQ6"/>
<evidence type="ECO:0008006" key="4">
    <source>
        <dbReference type="Google" id="ProtNLM"/>
    </source>
</evidence>
<evidence type="ECO:0000313" key="3">
    <source>
        <dbReference type="Proteomes" id="UP000834106"/>
    </source>
</evidence>